<name>A0A2H0VCE4_9BACT</name>
<sequence length="84" mass="9791">MPRRTIREPQFNMKISVKVVSRARQERVEQSPDGSYKVRVTVVPERGKANERVIELLSEYLNKPKTHIQIIRGQTSSNKIFEVL</sequence>
<protein>
    <submittedName>
        <fullName evidence="2">Uncharacterized protein</fullName>
    </submittedName>
</protein>
<dbReference type="Proteomes" id="UP000230557">
    <property type="component" value="Unassembled WGS sequence"/>
</dbReference>
<gene>
    <name evidence="2" type="ORF">COT91_04785</name>
</gene>
<dbReference type="SMART" id="SM01152">
    <property type="entry name" value="DUF167"/>
    <property type="match status" value="1"/>
</dbReference>
<dbReference type="InterPro" id="IPR036591">
    <property type="entry name" value="YggU-like_sf"/>
</dbReference>
<dbReference type="Pfam" id="PF02594">
    <property type="entry name" value="DUF167"/>
    <property type="match status" value="1"/>
</dbReference>
<proteinExistence type="inferred from homology"/>
<comment type="caution">
    <text evidence="2">The sequence shown here is derived from an EMBL/GenBank/DDBJ whole genome shotgun (WGS) entry which is preliminary data.</text>
</comment>
<organism evidence="2 3">
    <name type="scientific">Candidatus Doudnabacteria bacterium CG10_big_fil_rev_8_21_14_0_10_41_10</name>
    <dbReference type="NCBI Taxonomy" id="1974551"/>
    <lineage>
        <taxon>Bacteria</taxon>
        <taxon>Candidatus Doudnaibacteriota</taxon>
    </lineage>
</organism>
<comment type="similarity">
    <text evidence="1">Belongs to the UPF0235 family.</text>
</comment>
<evidence type="ECO:0000256" key="1">
    <source>
        <dbReference type="ARBA" id="ARBA00010364"/>
    </source>
</evidence>
<dbReference type="EMBL" id="PFAJ01000062">
    <property type="protein sequence ID" value="PIR96788.1"/>
    <property type="molecule type" value="Genomic_DNA"/>
</dbReference>
<dbReference type="AlphaFoldDB" id="A0A2H0VCE4"/>
<dbReference type="GO" id="GO:0005737">
    <property type="term" value="C:cytoplasm"/>
    <property type="evidence" value="ECO:0007669"/>
    <property type="project" value="TreeGrafter"/>
</dbReference>
<evidence type="ECO:0000313" key="3">
    <source>
        <dbReference type="Proteomes" id="UP000230557"/>
    </source>
</evidence>
<dbReference type="NCBIfam" id="TIGR00251">
    <property type="entry name" value="DUF167 family protein"/>
    <property type="match status" value="1"/>
</dbReference>
<dbReference type="Gene3D" id="3.30.1200.10">
    <property type="entry name" value="YggU-like"/>
    <property type="match status" value="1"/>
</dbReference>
<dbReference type="PANTHER" id="PTHR13420">
    <property type="entry name" value="UPF0235 PROTEIN C15ORF40"/>
    <property type="match status" value="1"/>
</dbReference>
<dbReference type="InterPro" id="IPR003746">
    <property type="entry name" value="DUF167"/>
</dbReference>
<dbReference type="PANTHER" id="PTHR13420:SF7">
    <property type="entry name" value="UPF0235 PROTEIN C15ORF40"/>
    <property type="match status" value="1"/>
</dbReference>
<accession>A0A2H0VCE4</accession>
<dbReference type="SUPFAM" id="SSF69786">
    <property type="entry name" value="YggU-like"/>
    <property type="match status" value="1"/>
</dbReference>
<reference evidence="3" key="1">
    <citation type="submission" date="2017-09" db="EMBL/GenBank/DDBJ databases">
        <title>Depth-based differentiation of microbial function through sediment-hosted aquifers and enrichment of novel symbionts in the deep terrestrial subsurface.</title>
        <authorList>
            <person name="Probst A.J."/>
            <person name="Ladd B."/>
            <person name="Jarett J.K."/>
            <person name="Geller-Mcgrath D.E."/>
            <person name="Sieber C.M.K."/>
            <person name="Emerson J.B."/>
            <person name="Anantharaman K."/>
            <person name="Thomas B.C."/>
            <person name="Malmstrom R."/>
            <person name="Stieglmeier M."/>
            <person name="Klingl A."/>
            <person name="Woyke T."/>
            <person name="Ryan C.M."/>
            <person name="Banfield J.F."/>
        </authorList>
    </citation>
    <scope>NUCLEOTIDE SEQUENCE [LARGE SCALE GENOMIC DNA]</scope>
</reference>
<evidence type="ECO:0000313" key="2">
    <source>
        <dbReference type="EMBL" id="PIR96788.1"/>
    </source>
</evidence>